<feature type="region of interest" description="Disordered" evidence="1">
    <location>
        <begin position="141"/>
        <end position="160"/>
    </location>
</feature>
<sequence length="247" mass="27263">MSRKNPRDDEKFKYNKRRRGGLSLPGQNSDPIADPDKAVPPHATAESPNDKTDAPVANEDTTAEEHVDQDPDTSHASGPALNLDKTMTSEATASDLENEIDAPTASQDIIPEELMIQEPDTSNSCASGPDLDEAVVSQATTSGADNGTDTPMSNQDKASKVPDGLLDLTGVDLARDLDYIAKHLLRGELYLFCYLRDGRFGWVPEERVQTEDEFTFNTFWESREDVAGRPHDKQEHYIRMHSMCVGK</sequence>
<feature type="region of interest" description="Disordered" evidence="1">
    <location>
        <begin position="1"/>
        <end position="86"/>
    </location>
</feature>
<feature type="compositionally biased region" description="Basic and acidic residues" evidence="1">
    <location>
        <begin position="63"/>
        <end position="73"/>
    </location>
</feature>
<dbReference type="OrthoDB" id="5000654at2759"/>
<evidence type="ECO:0000256" key="1">
    <source>
        <dbReference type="SAM" id="MobiDB-lite"/>
    </source>
</evidence>
<gene>
    <name evidence="2" type="ORF">BKA55DRAFT_600053</name>
</gene>
<proteinExistence type="predicted"/>
<keyword evidence="3" id="KW-1185">Reference proteome</keyword>
<dbReference type="Proteomes" id="UP000720189">
    <property type="component" value="Unassembled WGS sequence"/>
</dbReference>
<evidence type="ECO:0000313" key="2">
    <source>
        <dbReference type="EMBL" id="KAH7208433.1"/>
    </source>
</evidence>
<dbReference type="RefSeq" id="XP_046041336.1">
    <property type="nucleotide sequence ID" value="XM_046196470.1"/>
</dbReference>
<dbReference type="AlphaFoldDB" id="A0A9P9JKI5"/>
<feature type="compositionally biased region" description="Polar residues" evidence="1">
    <location>
        <begin position="141"/>
        <end position="156"/>
    </location>
</feature>
<reference evidence="2" key="1">
    <citation type="journal article" date="2021" name="Nat. Commun.">
        <title>Genetic determinants of endophytism in the Arabidopsis root mycobiome.</title>
        <authorList>
            <person name="Mesny F."/>
            <person name="Miyauchi S."/>
            <person name="Thiergart T."/>
            <person name="Pickel B."/>
            <person name="Atanasova L."/>
            <person name="Karlsson M."/>
            <person name="Huettel B."/>
            <person name="Barry K.W."/>
            <person name="Haridas S."/>
            <person name="Chen C."/>
            <person name="Bauer D."/>
            <person name="Andreopoulos W."/>
            <person name="Pangilinan J."/>
            <person name="LaButti K."/>
            <person name="Riley R."/>
            <person name="Lipzen A."/>
            <person name="Clum A."/>
            <person name="Drula E."/>
            <person name="Henrissat B."/>
            <person name="Kohler A."/>
            <person name="Grigoriev I.V."/>
            <person name="Martin F.M."/>
            <person name="Hacquard S."/>
        </authorList>
    </citation>
    <scope>NUCLEOTIDE SEQUENCE</scope>
    <source>
        <strain evidence="2">MPI-CAGE-AT-0023</strain>
    </source>
</reference>
<name>A0A9P9JKI5_FUSRE</name>
<organism evidence="2 3">
    <name type="scientific">Fusarium redolens</name>
    <dbReference type="NCBI Taxonomy" id="48865"/>
    <lineage>
        <taxon>Eukaryota</taxon>
        <taxon>Fungi</taxon>
        <taxon>Dikarya</taxon>
        <taxon>Ascomycota</taxon>
        <taxon>Pezizomycotina</taxon>
        <taxon>Sordariomycetes</taxon>
        <taxon>Hypocreomycetidae</taxon>
        <taxon>Hypocreales</taxon>
        <taxon>Nectriaceae</taxon>
        <taxon>Fusarium</taxon>
        <taxon>Fusarium redolens species complex</taxon>
    </lineage>
</organism>
<dbReference type="EMBL" id="JAGMUX010000033">
    <property type="protein sequence ID" value="KAH7208433.1"/>
    <property type="molecule type" value="Genomic_DNA"/>
</dbReference>
<protein>
    <submittedName>
        <fullName evidence="2">Uncharacterized protein</fullName>
    </submittedName>
</protein>
<evidence type="ECO:0000313" key="3">
    <source>
        <dbReference type="Proteomes" id="UP000720189"/>
    </source>
</evidence>
<comment type="caution">
    <text evidence="2">The sequence shown here is derived from an EMBL/GenBank/DDBJ whole genome shotgun (WGS) entry which is preliminary data.</text>
</comment>
<feature type="compositionally biased region" description="Basic and acidic residues" evidence="1">
    <location>
        <begin position="1"/>
        <end position="13"/>
    </location>
</feature>
<accession>A0A9P9JKI5</accession>
<dbReference type="GeneID" id="70226424"/>